<dbReference type="OrthoDB" id="598349at2"/>
<gene>
    <name evidence="2" type="ORF">BIU88_07600</name>
</gene>
<keyword evidence="1" id="KW-0812">Transmembrane</keyword>
<name>A0A1D8D5X2_CHLLM</name>
<dbReference type="Proteomes" id="UP000095185">
    <property type="component" value="Chromosome"/>
</dbReference>
<proteinExistence type="predicted"/>
<dbReference type="EMBL" id="CP017305">
    <property type="protein sequence ID" value="AOS84014.1"/>
    <property type="molecule type" value="Genomic_DNA"/>
</dbReference>
<keyword evidence="1" id="KW-1133">Transmembrane helix</keyword>
<evidence type="ECO:0000313" key="2">
    <source>
        <dbReference type="EMBL" id="AOS84014.1"/>
    </source>
</evidence>
<dbReference type="KEGG" id="clz:BIU88_07600"/>
<sequence length="93" mass="10139">MMNIPQEPAYWLLSASCLCVASLPALMRKIPRARAIAVVSLWLALCIATIWQSGLLPGLATTLISGVWGVILLAASLIFSGIKSMPNRRFEER</sequence>
<keyword evidence="3" id="KW-1185">Reference proteome</keyword>
<evidence type="ECO:0000313" key="3">
    <source>
        <dbReference type="Proteomes" id="UP000095185"/>
    </source>
</evidence>
<protein>
    <submittedName>
        <fullName evidence="2">Uncharacterized protein</fullName>
    </submittedName>
</protein>
<feature type="transmembrane region" description="Helical" evidence="1">
    <location>
        <begin position="35"/>
        <end position="53"/>
    </location>
</feature>
<organism evidence="2 3">
    <name type="scientific">Chlorobaculum limnaeum</name>
    <dbReference type="NCBI Taxonomy" id="274537"/>
    <lineage>
        <taxon>Bacteria</taxon>
        <taxon>Pseudomonadati</taxon>
        <taxon>Chlorobiota</taxon>
        <taxon>Chlorobiia</taxon>
        <taxon>Chlorobiales</taxon>
        <taxon>Chlorobiaceae</taxon>
        <taxon>Chlorobaculum</taxon>
    </lineage>
</organism>
<keyword evidence="1" id="KW-0472">Membrane</keyword>
<feature type="transmembrane region" description="Helical" evidence="1">
    <location>
        <begin position="12"/>
        <end position="28"/>
    </location>
</feature>
<dbReference type="AlphaFoldDB" id="A0A1D8D5X2"/>
<evidence type="ECO:0000256" key="1">
    <source>
        <dbReference type="SAM" id="Phobius"/>
    </source>
</evidence>
<feature type="transmembrane region" description="Helical" evidence="1">
    <location>
        <begin position="59"/>
        <end position="79"/>
    </location>
</feature>
<accession>A0A1D8D5X2</accession>
<reference evidence="2" key="1">
    <citation type="submission" date="2016-09" db="EMBL/GenBank/DDBJ databases">
        <title>Genome sequence of Chlorobaculum limnaeum.</title>
        <authorList>
            <person name="Liu Z."/>
            <person name="Tank M."/>
            <person name="Bryant D.A."/>
        </authorList>
    </citation>
    <scope>NUCLEOTIDE SEQUENCE [LARGE SCALE GENOMIC DNA]</scope>
    <source>
        <strain evidence="2">DSM 1677</strain>
    </source>
</reference>